<gene>
    <name evidence="1" type="ORF">FocTR4_00007087</name>
</gene>
<evidence type="ECO:0000313" key="2">
    <source>
        <dbReference type="Proteomes" id="UP000321331"/>
    </source>
</evidence>
<accession>A0A5C6TM32</accession>
<reference evidence="1 2" key="1">
    <citation type="submission" date="2019-07" db="EMBL/GenBank/DDBJ databases">
        <title>The First High-Quality Draft Genome Sequence of the Causal Agent of the Current Panama Disease Epidemic.</title>
        <authorList>
            <person name="Warmington R.J."/>
            <person name="Kay W."/>
            <person name="Jeffries A."/>
            <person name="Bebber D."/>
            <person name="Moore K."/>
            <person name="Studholme D.J."/>
        </authorList>
    </citation>
    <scope>NUCLEOTIDE SEQUENCE [LARGE SCALE GENOMIC DNA]</scope>
    <source>
        <strain evidence="1 2">TR4</strain>
    </source>
</reference>
<dbReference type="Proteomes" id="UP000321331">
    <property type="component" value="Unassembled WGS sequence"/>
</dbReference>
<comment type="caution">
    <text evidence="1">The sequence shown here is derived from an EMBL/GenBank/DDBJ whole genome shotgun (WGS) entry which is preliminary data.</text>
</comment>
<dbReference type="AlphaFoldDB" id="A0A5C6TM32"/>
<dbReference type="EMBL" id="VMNF01000003">
    <property type="protein sequence ID" value="TXC12190.1"/>
    <property type="molecule type" value="Genomic_DNA"/>
</dbReference>
<proteinExistence type="predicted"/>
<name>A0A5C6TM32_FUSOC</name>
<sequence length="127" mass="14222">MYRRICLSCTQSGSGKAVRATRRGANSSAGHCSERLFIICIRAKPSHWLCLHCLRVVSPPSTWHLYSTAQISDTFPCQYSAAAAAFPKVERGKNDRDTLIQYGTNANQLGWSTENDILLDREPWIGY</sequence>
<evidence type="ECO:0000313" key="1">
    <source>
        <dbReference type="EMBL" id="TXC12190.1"/>
    </source>
</evidence>
<organism evidence="1 2">
    <name type="scientific">Fusarium oxysporum f. sp. cubense</name>
    <dbReference type="NCBI Taxonomy" id="61366"/>
    <lineage>
        <taxon>Eukaryota</taxon>
        <taxon>Fungi</taxon>
        <taxon>Dikarya</taxon>
        <taxon>Ascomycota</taxon>
        <taxon>Pezizomycotina</taxon>
        <taxon>Sordariomycetes</taxon>
        <taxon>Hypocreomycetidae</taxon>
        <taxon>Hypocreales</taxon>
        <taxon>Nectriaceae</taxon>
        <taxon>Fusarium</taxon>
        <taxon>Fusarium oxysporum species complex</taxon>
    </lineage>
</organism>
<protein>
    <submittedName>
        <fullName evidence="1">Uncharacterized protein</fullName>
    </submittedName>
</protein>